<dbReference type="KEGG" id="hhz:NCTC10839_01072"/>
<name>A0A0M3FXZ5_HAEHA</name>
<reference evidence="1 2" key="1">
    <citation type="submission" date="2018-06" db="EMBL/GenBank/DDBJ databases">
        <authorList>
            <consortium name="Pathogen Informatics"/>
            <person name="Doyle S."/>
        </authorList>
    </citation>
    <scope>NUCLEOTIDE SEQUENCE [LARGE SCALE GENOMIC DNA]</scope>
    <source>
        <strain evidence="1 2">NCTC10839</strain>
    </source>
</reference>
<protein>
    <submittedName>
        <fullName evidence="1">Uncharacterized protein</fullName>
    </submittedName>
</protein>
<dbReference type="Proteomes" id="UP000248808">
    <property type="component" value="Chromosome 1"/>
</dbReference>
<dbReference type="GeneID" id="56957660"/>
<accession>A0A0M3FXZ5</accession>
<organism evidence="1 2">
    <name type="scientific">Haemophilus haemolyticus</name>
    <dbReference type="NCBI Taxonomy" id="726"/>
    <lineage>
        <taxon>Bacteria</taxon>
        <taxon>Pseudomonadati</taxon>
        <taxon>Pseudomonadota</taxon>
        <taxon>Gammaproteobacteria</taxon>
        <taxon>Pasteurellales</taxon>
        <taxon>Pasteurellaceae</taxon>
        <taxon>Haemophilus</taxon>
    </lineage>
</organism>
<dbReference type="RefSeq" id="WP_046950221.1">
    <property type="nucleotide sequence ID" value="NZ_LCTI01000039.1"/>
</dbReference>
<sequence length="195" mass="21934">MKKILSAALMATLLSGCQVLDLVQGTPQKASKVSKPVLTPAQTEVLQKLDAQFQRISAKGIEIEFNGEKYVKQTQAVKGDDPRFVSLALSKNSEARKAILSDTFYLTDVSHEKAITERYFAKNKETCQLQAVKSDIHDYYACASDKFKRYVALVHKDKNIIAYRSYTSYQVEPTQAEERAIIKALVDYPFDSIAR</sequence>
<proteinExistence type="predicted"/>
<dbReference type="PROSITE" id="PS51257">
    <property type="entry name" value="PROKAR_LIPOPROTEIN"/>
    <property type="match status" value="1"/>
</dbReference>
<gene>
    <name evidence="1" type="ORF">NCTC10839_01072</name>
</gene>
<dbReference type="EMBL" id="LS483458">
    <property type="protein sequence ID" value="SQH97176.1"/>
    <property type="molecule type" value="Genomic_DNA"/>
</dbReference>
<evidence type="ECO:0000313" key="2">
    <source>
        <dbReference type="Proteomes" id="UP000248808"/>
    </source>
</evidence>
<evidence type="ECO:0000313" key="1">
    <source>
        <dbReference type="EMBL" id="SQH97176.1"/>
    </source>
</evidence>
<dbReference type="AlphaFoldDB" id="A0A0M3FXZ5"/>